<dbReference type="Gene3D" id="1.25.40.180">
    <property type="match status" value="1"/>
</dbReference>
<evidence type="ECO:0000256" key="6">
    <source>
        <dbReference type="ARBA" id="ARBA00023242"/>
    </source>
</evidence>
<name>A0A5J5A735_9ASTE</name>
<dbReference type="GO" id="GO:0006417">
    <property type="term" value="P:regulation of translation"/>
    <property type="evidence" value="ECO:0007669"/>
    <property type="project" value="UniProtKB-KW"/>
</dbReference>
<keyword evidence="3" id="KW-0963">Cytoplasm</keyword>
<keyword evidence="9" id="KW-1185">Reference proteome</keyword>
<dbReference type="InterPro" id="IPR039778">
    <property type="entry name" value="PDCD4"/>
</dbReference>
<reference evidence="8 9" key="1">
    <citation type="submission" date="2019-09" db="EMBL/GenBank/DDBJ databases">
        <title>A chromosome-level genome assembly of the Chinese tupelo Nyssa sinensis.</title>
        <authorList>
            <person name="Yang X."/>
            <person name="Kang M."/>
            <person name="Yang Y."/>
            <person name="Xiong H."/>
            <person name="Wang M."/>
            <person name="Zhang Z."/>
            <person name="Wang Z."/>
            <person name="Wu H."/>
            <person name="Ma T."/>
            <person name="Liu J."/>
            <person name="Xi Z."/>
        </authorList>
    </citation>
    <scope>NUCLEOTIDE SEQUENCE [LARGE SCALE GENOMIC DNA]</scope>
    <source>
        <strain evidence="8">J267</strain>
        <tissue evidence="8">Leaf</tissue>
    </source>
</reference>
<dbReference type="OrthoDB" id="414546at2759"/>
<evidence type="ECO:0000256" key="2">
    <source>
        <dbReference type="ARBA" id="ARBA00005497"/>
    </source>
</evidence>
<evidence type="ECO:0000256" key="1">
    <source>
        <dbReference type="ARBA" id="ARBA00004496"/>
    </source>
</evidence>
<dbReference type="Pfam" id="PF02847">
    <property type="entry name" value="MA3"/>
    <property type="match status" value="1"/>
</dbReference>
<dbReference type="Proteomes" id="UP000325577">
    <property type="component" value="Linkage Group LG3"/>
</dbReference>
<evidence type="ECO:0000256" key="4">
    <source>
        <dbReference type="ARBA" id="ARBA00022737"/>
    </source>
</evidence>
<gene>
    <name evidence="8" type="ORF">F0562_008517</name>
</gene>
<dbReference type="InterPro" id="IPR016024">
    <property type="entry name" value="ARM-type_fold"/>
</dbReference>
<dbReference type="GO" id="GO:0005737">
    <property type="term" value="C:cytoplasm"/>
    <property type="evidence" value="ECO:0007669"/>
    <property type="project" value="UniProtKB-SubCell"/>
</dbReference>
<dbReference type="EMBL" id="CM018046">
    <property type="protein sequence ID" value="KAA8526280.1"/>
    <property type="molecule type" value="Genomic_DNA"/>
</dbReference>
<protein>
    <recommendedName>
        <fullName evidence="7">MI domain-containing protein</fullName>
    </recommendedName>
</protein>
<dbReference type="PANTHER" id="PTHR12626:SF0">
    <property type="entry name" value="PROGRAMMED CELL DEATH PROTEIN 4"/>
    <property type="match status" value="1"/>
</dbReference>
<accession>A0A5J5A735</accession>
<proteinExistence type="inferred from homology"/>
<keyword evidence="6" id="KW-0539">Nucleus</keyword>
<comment type="subcellular location">
    <subcellularLocation>
        <location evidence="1">Cytoplasm</location>
    </subcellularLocation>
</comment>
<evidence type="ECO:0000313" key="9">
    <source>
        <dbReference type="Proteomes" id="UP000325577"/>
    </source>
</evidence>
<dbReference type="InterPro" id="IPR003891">
    <property type="entry name" value="Initiation_fac_eIF4g_MI"/>
</dbReference>
<dbReference type="PROSITE" id="PS51366">
    <property type="entry name" value="MI"/>
    <property type="match status" value="1"/>
</dbReference>
<evidence type="ECO:0000313" key="8">
    <source>
        <dbReference type="EMBL" id="KAA8526280.1"/>
    </source>
</evidence>
<sequence length="231" mass="25197">MLESSKRGICVPTHGDELGRLVADKRFLTSSKLKGVQTLGVSFSVHQASLHSGFRIFTPSVRRTSIGPNLKEISLEFSSIENNSTNLTAVVSSLGKSCTRPQNIHTTLVRLPYAVVLALTPTDLRGCKCFHLCLDQKSVHASGCQVMFVETIQNQQSDNKEKEMASVLLSVLYAEVISSAQINQGFIILLDSADDLTVDILDAVGILALFIARTVVYDILPPAFLPMDKAY</sequence>
<evidence type="ECO:0000256" key="3">
    <source>
        <dbReference type="ARBA" id="ARBA00022490"/>
    </source>
</evidence>
<feature type="domain" description="MI" evidence="7">
    <location>
        <begin position="107"/>
        <end position="230"/>
    </location>
</feature>
<dbReference type="PANTHER" id="PTHR12626">
    <property type="entry name" value="PROGRAMMED CELL DEATH 4"/>
    <property type="match status" value="1"/>
</dbReference>
<organism evidence="8 9">
    <name type="scientific">Nyssa sinensis</name>
    <dbReference type="NCBI Taxonomy" id="561372"/>
    <lineage>
        <taxon>Eukaryota</taxon>
        <taxon>Viridiplantae</taxon>
        <taxon>Streptophyta</taxon>
        <taxon>Embryophyta</taxon>
        <taxon>Tracheophyta</taxon>
        <taxon>Spermatophyta</taxon>
        <taxon>Magnoliopsida</taxon>
        <taxon>eudicotyledons</taxon>
        <taxon>Gunneridae</taxon>
        <taxon>Pentapetalae</taxon>
        <taxon>asterids</taxon>
        <taxon>Cornales</taxon>
        <taxon>Nyssaceae</taxon>
        <taxon>Nyssa</taxon>
    </lineage>
</organism>
<evidence type="ECO:0000259" key="7">
    <source>
        <dbReference type="PROSITE" id="PS51366"/>
    </source>
</evidence>
<dbReference type="GO" id="GO:0045892">
    <property type="term" value="P:negative regulation of DNA-templated transcription"/>
    <property type="evidence" value="ECO:0007669"/>
    <property type="project" value="InterPro"/>
</dbReference>
<dbReference type="SMART" id="SM00544">
    <property type="entry name" value="MA3"/>
    <property type="match status" value="1"/>
</dbReference>
<evidence type="ECO:0000256" key="5">
    <source>
        <dbReference type="ARBA" id="ARBA00022845"/>
    </source>
</evidence>
<comment type="similarity">
    <text evidence="2">Belongs to the PDCD4 family.</text>
</comment>
<keyword evidence="4" id="KW-0677">Repeat</keyword>
<dbReference type="AlphaFoldDB" id="A0A5J5A735"/>
<keyword evidence="5" id="KW-0810">Translation regulation</keyword>
<dbReference type="SUPFAM" id="SSF48371">
    <property type="entry name" value="ARM repeat"/>
    <property type="match status" value="1"/>
</dbReference>